<evidence type="ECO:0000256" key="6">
    <source>
        <dbReference type="ARBA" id="ARBA00022989"/>
    </source>
</evidence>
<dbReference type="Pfam" id="PF13231">
    <property type="entry name" value="PMT_2"/>
    <property type="match status" value="1"/>
</dbReference>
<evidence type="ECO:0000256" key="5">
    <source>
        <dbReference type="ARBA" id="ARBA00022692"/>
    </source>
</evidence>
<evidence type="ECO:0000313" key="10">
    <source>
        <dbReference type="EMBL" id="MFN2974907.1"/>
    </source>
</evidence>
<feature type="transmembrane region" description="Helical" evidence="8">
    <location>
        <begin position="199"/>
        <end position="221"/>
    </location>
</feature>
<sequence length="639" mass="70167">MYSANWDEAHHLYDGYRILTERDYRANAEVPPLVKVLAALPLVRLHPAMPAPEGNSRELSAFLEGRTFLFQNGGDRLLIPARLVCTLFPLTLALLVFFTGRSLFGAGAGLMGLLLFTFDPLVLAHGTLISTDVPCACLMFATVMAGLEWARQRHVVWLCLTALLTGLTLVTKFTGVLLLPILLVLVVAEAWRERSRATLWRGLGGWCLVALTGWVTVWAFYGFRYAPAGAGLPISPTLATYAASIHGKGTAGLLLFLARFRVLPEAFLWGLADTKHKEWDYLAYMLGHVYRHGRAGYFPLAFLIKSTLPFLALLALAPIAFRSSGRREKQALLFLLLPVVFYFLVITSSRFDIGARHMMPIYPFLYVLAGVVCWRLSQRGPMWMGVAALLALCQVGTSLRVAPAYMAYGNEAMGGPLAVRRYLSDSNVDWGQQLKTVRAYLDDNHVQDCWFAYFADGAVQPQDYGIQCKRLPTRSGLWWFQLPMDVPPTIRGTVLISESVLEGVESGDGDALNPFEAFRTLKPKTILQDGVYVYEGEFPVPLASAWVSIRRSSELSKAGLPNEALAVMQTAEQTAPGVAPVELALGWALLAVGRKSEAAAHFVAAQHLLQEQRPDLQGAELGPSIENGMRAAAANGPGR</sequence>
<organism evidence="10 11">
    <name type="scientific">Terriglobus aquaticus</name>
    <dbReference type="NCBI Taxonomy" id="940139"/>
    <lineage>
        <taxon>Bacteria</taxon>
        <taxon>Pseudomonadati</taxon>
        <taxon>Acidobacteriota</taxon>
        <taxon>Terriglobia</taxon>
        <taxon>Terriglobales</taxon>
        <taxon>Acidobacteriaceae</taxon>
        <taxon>Terriglobus</taxon>
    </lineage>
</organism>
<dbReference type="SUPFAM" id="SSF48452">
    <property type="entry name" value="TPR-like"/>
    <property type="match status" value="1"/>
</dbReference>
<dbReference type="EC" id="2.4.-.-" evidence="10"/>
<reference evidence="10 11" key="1">
    <citation type="submission" date="2024-12" db="EMBL/GenBank/DDBJ databases">
        <authorList>
            <person name="Lee Y."/>
        </authorList>
    </citation>
    <scope>NUCLEOTIDE SEQUENCE [LARGE SCALE GENOMIC DNA]</scope>
    <source>
        <strain evidence="10 11">03SUJ4</strain>
    </source>
</reference>
<name>A0ABW9KGM8_9BACT</name>
<dbReference type="RefSeq" id="WP_409446066.1">
    <property type="nucleotide sequence ID" value="NZ_JBJYXY010000001.1"/>
</dbReference>
<feature type="transmembrane region" description="Helical" evidence="8">
    <location>
        <begin position="77"/>
        <end position="98"/>
    </location>
</feature>
<dbReference type="EMBL" id="JBJYXY010000001">
    <property type="protein sequence ID" value="MFN2974907.1"/>
    <property type="molecule type" value="Genomic_DNA"/>
</dbReference>
<feature type="transmembrane region" description="Helical" evidence="8">
    <location>
        <begin position="155"/>
        <end position="187"/>
    </location>
</feature>
<protein>
    <submittedName>
        <fullName evidence="10">Glycosyltransferase family 39 protein</fullName>
        <ecNumber evidence="10">2.4.-.-</ecNumber>
    </submittedName>
</protein>
<dbReference type="PANTHER" id="PTHR33908:SF11">
    <property type="entry name" value="MEMBRANE PROTEIN"/>
    <property type="match status" value="1"/>
</dbReference>
<feature type="transmembrane region" description="Helical" evidence="8">
    <location>
        <begin position="331"/>
        <end position="351"/>
    </location>
</feature>
<feature type="transmembrane region" description="Helical" evidence="8">
    <location>
        <begin position="357"/>
        <end position="374"/>
    </location>
</feature>
<evidence type="ECO:0000256" key="1">
    <source>
        <dbReference type="ARBA" id="ARBA00004651"/>
    </source>
</evidence>
<keyword evidence="7 8" id="KW-0472">Membrane</keyword>
<keyword evidence="5 8" id="KW-0812">Transmembrane</keyword>
<feature type="transmembrane region" description="Helical" evidence="8">
    <location>
        <begin position="104"/>
        <end position="124"/>
    </location>
</feature>
<keyword evidence="2" id="KW-1003">Cell membrane</keyword>
<dbReference type="GO" id="GO:0016757">
    <property type="term" value="F:glycosyltransferase activity"/>
    <property type="evidence" value="ECO:0007669"/>
    <property type="project" value="UniProtKB-KW"/>
</dbReference>
<keyword evidence="4 10" id="KW-0808">Transferase</keyword>
<dbReference type="InterPro" id="IPR011990">
    <property type="entry name" value="TPR-like_helical_dom_sf"/>
</dbReference>
<dbReference type="PANTHER" id="PTHR33908">
    <property type="entry name" value="MANNOSYLTRANSFERASE YKCB-RELATED"/>
    <property type="match status" value="1"/>
</dbReference>
<evidence type="ECO:0000256" key="4">
    <source>
        <dbReference type="ARBA" id="ARBA00022679"/>
    </source>
</evidence>
<comment type="caution">
    <text evidence="10">The sequence shown here is derived from an EMBL/GenBank/DDBJ whole genome shotgun (WGS) entry which is preliminary data.</text>
</comment>
<accession>A0ABW9KGM8</accession>
<feature type="transmembrane region" description="Helical" evidence="8">
    <location>
        <begin position="386"/>
        <end position="408"/>
    </location>
</feature>
<keyword evidence="3 10" id="KW-0328">Glycosyltransferase</keyword>
<dbReference type="Proteomes" id="UP001634747">
    <property type="component" value="Unassembled WGS sequence"/>
</dbReference>
<evidence type="ECO:0000256" key="8">
    <source>
        <dbReference type="SAM" id="Phobius"/>
    </source>
</evidence>
<gene>
    <name evidence="10" type="ORF">ACK2TP_03960</name>
</gene>
<dbReference type="Gene3D" id="1.25.40.10">
    <property type="entry name" value="Tetratricopeptide repeat domain"/>
    <property type="match status" value="1"/>
</dbReference>
<comment type="subcellular location">
    <subcellularLocation>
        <location evidence="1">Cell membrane</location>
        <topology evidence="1">Multi-pass membrane protein</topology>
    </subcellularLocation>
</comment>
<dbReference type="InterPro" id="IPR050297">
    <property type="entry name" value="LipidA_mod_glycosyltrf_83"/>
</dbReference>
<evidence type="ECO:0000256" key="2">
    <source>
        <dbReference type="ARBA" id="ARBA00022475"/>
    </source>
</evidence>
<dbReference type="InterPro" id="IPR038731">
    <property type="entry name" value="RgtA/B/C-like"/>
</dbReference>
<evidence type="ECO:0000256" key="3">
    <source>
        <dbReference type="ARBA" id="ARBA00022676"/>
    </source>
</evidence>
<evidence type="ECO:0000259" key="9">
    <source>
        <dbReference type="Pfam" id="PF13231"/>
    </source>
</evidence>
<keyword evidence="11" id="KW-1185">Reference proteome</keyword>
<proteinExistence type="predicted"/>
<evidence type="ECO:0000313" key="11">
    <source>
        <dbReference type="Proteomes" id="UP001634747"/>
    </source>
</evidence>
<feature type="domain" description="Glycosyltransferase RgtA/B/C/D-like" evidence="9">
    <location>
        <begin position="79"/>
        <end position="203"/>
    </location>
</feature>
<evidence type="ECO:0000256" key="7">
    <source>
        <dbReference type="ARBA" id="ARBA00023136"/>
    </source>
</evidence>
<feature type="transmembrane region" description="Helical" evidence="8">
    <location>
        <begin position="297"/>
        <end position="319"/>
    </location>
</feature>
<keyword evidence="6 8" id="KW-1133">Transmembrane helix</keyword>